<evidence type="ECO:0000259" key="7">
    <source>
        <dbReference type="Pfam" id="PF00814"/>
    </source>
</evidence>
<feature type="binding site" evidence="6">
    <location>
        <begin position="133"/>
        <end position="137"/>
    </location>
    <ligand>
        <name>substrate</name>
    </ligand>
</feature>
<dbReference type="PRINTS" id="PR00789">
    <property type="entry name" value="OSIALOPTASE"/>
</dbReference>
<evidence type="ECO:0000256" key="2">
    <source>
        <dbReference type="ARBA" id="ARBA00022694"/>
    </source>
</evidence>
<comment type="function">
    <text evidence="6">Required for the formation of a threonylcarbamoyl group on adenosine at position 37 (t(6)A37) in tRNAs that read codons beginning with adenine. Is involved in the transfer of the threonylcarbamoyl moiety of threonylcarbamoyl-AMP (TC-AMP) to the N6 group of A37, together with TsaE and TsaB. TsaD likely plays a direct catalytic role in this reaction.</text>
</comment>
<dbReference type="NCBIfam" id="TIGR00329">
    <property type="entry name" value="gcp_kae1"/>
    <property type="match status" value="1"/>
</dbReference>
<comment type="caution">
    <text evidence="8">The sequence shown here is derived from an EMBL/GenBank/DDBJ whole genome shotgun (WGS) entry which is preliminary data.</text>
</comment>
<dbReference type="Proteomes" id="UP001594351">
    <property type="component" value="Unassembled WGS sequence"/>
</dbReference>
<dbReference type="InterPro" id="IPR017861">
    <property type="entry name" value="KAE1/TsaD"/>
</dbReference>
<proteinExistence type="inferred from homology"/>
<feature type="binding site" evidence="6">
    <location>
        <position position="301"/>
    </location>
    <ligand>
        <name>Fe cation</name>
        <dbReference type="ChEBI" id="CHEBI:24875"/>
    </ligand>
</feature>
<keyword evidence="9" id="KW-1185">Reference proteome</keyword>
<dbReference type="SUPFAM" id="SSF53067">
    <property type="entry name" value="Actin-like ATPase domain"/>
    <property type="match status" value="1"/>
</dbReference>
<evidence type="ECO:0000256" key="6">
    <source>
        <dbReference type="HAMAP-Rule" id="MF_01445"/>
    </source>
</evidence>
<accession>A0ABV6YYW7</accession>
<feature type="domain" description="Gcp-like" evidence="7">
    <location>
        <begin position="23"/>
        <end position="304"/>
    </location>
</feature>
<keyword evidence="3 6" id="KW-0479">Metal-binding</keyword>
<evidence type="ECO:0000256" key="5">
    <source>
        <dbReference type="ARBA" id="ARBA00048117"/>
    </source>
</evidence>
<comment type="cofactor">
    <cofactor evidence="6">
        <name>Fe(2+)</name>
        <dbReference type="ChEBI" id="CHEBI:29033"/>
    </cofactor>
    <text evidence="6">Binds 1 Fe(2+) ion per subunit.</text>
</comment>
<feature type="binding site" evidence="6">
    <location>
        <position position="179"/>
    </location>
    <ligand>
        <name>substrate</name>
    </ligand>
</feature>
<evidence type="ECO:0000256" key="1">
    <source>
        <dbReference type="ARBA" id="ARBA00022679"/>
    </source>
</evidence>
<dbReference type="NCBIfam" id="TIGR03723">
    <property type="entry name" value="T6A_TsaD_YgjD"/>
    <property type="match status" value="1"/>
</dbReference>
<dbReference type="EMBL" id="JBHPBY010000183">
    <property type="protein sequence ID" value="MFC1851384.1"/>
    <property type="molecule type" value="Genomic_DNA"/>
</dbReference>
<keyword evidence="2 6" id="KW-0819">tRNA processing</keyword>
<dbReference type="InterPro" id="IPR043129">
    <property type="entry name" value="ATPase_NBD"/>
</dbReference>
<feature type="binding site" evidence="6">
    <location>
        <position position="111"/>
    </location>
    <ligand>
        <name>Fe cation</name>
        <dbReference type="ChEBI" id="CHEBI:24875"/>
    </ligand>
</feature>
<dbReference type="CDD" id="cd24133">
    <property type="entry name" value="ASKHA_NBD_TsaD_bac"/>
    <property type="match status" value="1"/>
</dbReference>
<evidence type="ECO:0000256" key="3">
    <source>
        <dbReference type="ARBA" id="ARBA00022723"/>
    </source>
</evidence>
<dbReference type="PANTHER" id="PTHR11735">
    <property type="entry name" value="TRNA N6-ADENOSINE THREONYLCARBAMOYLTRANSFERASE"/>
    <property type="match status" value="1"/>
</dbReference>
<name>A0ABV6YYW7_UNCC1</name>
<dbReference type="Pfam" id="PF00814">
    <property type="entry name" value="TsaD"/>
    <property type="match status" value="1"/>
</dbReference>
<sequence length="333" mass="35978">MNILGIDTSCDDTSAAVVQDGQKVLSMVVTSQDQFHQKYGGVVPEIASRKHLELIIVTIQEALDRAQLTLDDIDGVAVTDRPGLIGSLVVGIAAAKSIAYTRQLPLTAVNHLQGHAYALTFFHELTFPHLALVVSGGHTLTAIIDQDWRMTIIGHTRDDAAGECLDKVSKMLDLGYPGGKIIDQMAKKGNPNAFTFPRPMIKDPSPHFSFSGLKTAVKVFLENNEKNKIEPFPPDVVASVQEAVMDVLVVKTHKTAQDLNLSLITVSGGVAANSRLRELFAHKAAATGFRVLFPPPEFCTDNAAVMGGLGFHQIRNHELAGLELNGKARVSMK</sequence>
<dbReference type="GO" id="GO:0061711">
    <property type="term" value="F:tRNA N(6)-L-threonylcarbamoyladenine synthase activity"/>
    <property type="evidence" value="ECO:0007669"/>
    <property type="project" value="UniProtKB-EC"/>
</dbReference>
<keyword evidence="1 6" id="KW-0808">Transferase</keyword>
<protein>
    <recommendedName>
        <fullName evidence="6">tRNA N6-adenosine threonylcarbamoyltransferase</fullName>
        <ecNumber evidence="6">2.3.1.234</ecNumber>
    </recommendedName>
    <alternativeName>
        <fullName evidence="6">N6-L-threonylcarbamoyladenine synthase</fullName>
        <shortName evidence="6">t(6)A synthase</shortName>
    </alternativeName>
    <alternativeName>
        <fullName evidence="6">t(6)A37 threonylcarbamoyladenosine biosynthesis protein TsaD</fullName>
    </alternativeName>
    <alternativeName>
        <fullName evidence="6">tRNA threonylcarbamoyladenosine biosynthesis protein TsaD</fullName>
    </alternativeName>
</protein>
<comment type="catalytic activity">
    <reaction evidence="5 6">
        <text>L-threonylcarbamoyladenylate + adenosine(37) in tRNA = N(6)-L-threonylcarbamoyladenosine(37) in tRNA + AMP + H(+)</text>
        <dbReference type="Rhea" id="RHEA:37059"/>
        <dbReference type="Rhea" id="RHEA-COMP:10162"/>
        <dbReference type="Rhea" id="RHEA-COMP:10163"/>
        <dbReference type="ChEBI" id="CHEBI:15378"/>
        <dbReference type="ChEBI" id="CHEBI:73682"/>
        <dbReference type="ChEBI" id="CHEBI:74411"/>
        <dbReference type="ChEBI" id="CHEBI:74418"/>
        <dbReference type="ChEBI" id="CHEBI:456215"/>
        <dbReference type="EC" id="2.3.1.234"/>
    </reaction>
</comment>
<dbReference type="PANTHER" id="PTHR11735:SF6">
    <property type="entry name" value="TRNA N6-ADENOSINE THREONYLCARBAMOYLTRANSFERASE, MITOCHONDRIAL"/>
    <property type="match status" value="1"/>
</dbReference>
<comment type="subcellular location">
    <subcellularLocation>
        <location evidence="6">Cytoplasm</location>
    </subcellularLocation>
</comment>
<dbReference type="HAMAP" id="MF_01445">
    <property type="entry name" value="TsaD"/>
    <property type="match status" value="1"/>
</dbReference>
<feature type="binding site" evidence="6">
    <location>
        <position position="183"/>
    </location>
    <ligand>
        <name>substrate</name>
    </ligand>
</feature>
<dbReference type="EC" id="2.3.1.234" evidence="6"/>
<keyword evidence="4 6" id="KW-0012">Acyltransferase</keyword>
<feature type="binding site" evidence="6">
    <location>
        <position position="273"/>
    </location>
    <ligand>
        <name>substrate</name>
    </ligand>
</feature>
<evidence type="ECO:0000313" key="8">
    <source>
        <dbReference type="EMBL" id="MFC1851384.1"/>
    </source>
</evidence>
<feature type="binding site" evidence="6">
    <location>
        <position position="166"/>
    </location>
    <ligand>
        <name>substrate</name>
    </ligand>
</feature>
<reference evidence="8 9" key="1">
    <citation type="submission" date="2024-09" db="EMBL/GenBank/DDBJ databases">
        <title>Laminarin stimulates single cell rates of sulfate reduction while oxygen inhibits transcriptomic activity in coastal marine sediment.</title>
        <authorList>
            <person name="Lindsay M."/>
            <person name="Orcutt B."/>
            <person name="Emerson D."/>
            <person name="Stepanauskas R."/>
            <person name="D'Angelo T."/>
        </authorList>
    </citation>
    <scope>NUCLEOTIDE SEQUENCE [LARGE SCALE GENOMIC DNA]</scope>
    <source>
        <strain evidence="8">SAG AM-311-K15</strain>
    </source>
</reference>
<gene>
    <name evidence="6 8" type="primary">tsaD</name>
    <name evidence="8" type="ORF">ACFL27_14395</name>
</gene>
<organism evidence="8 9">
    <name type="scientific">candidate division CSSED10-310 bacterium</name>
    <dbReference type="NCBI Taxonomy" id="2855610"/>
    <lineage>
        <taxon>Bacteria</taxon>
        <taxon>Bacteria division CSSED10-310</taxon>
    </lineage>
</organism>
<evidence type="ECO:0000256" key="4">
    <source>
        <dbReference type="ARBA" id="ARBA00023315"/>
    </source>
</evidence>
<evidence type="ECO:0000313" key="9">
    <source>
        <dbReference type="Proteomes" id="UP001594351"/>
    </source>
</evidence>
<comment type="similarity">
    <text evidence="6">Belongs to the KAE1 / TsaD family.</text>
</comment>
<dbReference type="Gene3D" id="3.30.420.40">
    <property type="match status" value="2"/>
</dbReference>
<feature type="binding site" evidence="6">
    <location>
        <position position="115"/>
    </location>
    <ligand>
        <name>Fe cation</name>
        <dbReference type="ChEBI" id="CHEBI:24875"/>
    </ligand>
</feature>
<dbReference type="InterPro" id="IPR022450">
    <property type="entry name" value="TsaD"/>
</dbReference>
<keyword evidence="6" id="KW-0963">Cytoplasm</keyword>
<dbReference type="InterPro" id="IPR000905">
    <property type="entry name" value="Gcp-like_dom"/>
</dbReference>
<keyword evidence="6" id="KW-0408">Iron</keyword>